<comment type="caution">
    <text evidence="10">The sequence shown here is derived from an EMBL/GenBank/DDBJ whole genome shotgun (WGS) entry which is preliminary data.</text>
</comment>
<dbReference type="Pfam" id="PF21509">
    <property type="entry name" value="Ezh2-like__CXC_fung"/>
    <property type="match status" value="1"/>
</dbReference>
<evidence type="ECO:0000256" key="3">
    <source>
        <dbReference type="ARBA" id="ARBA00022691"/>
    </source>
</evidence>
<dbReference type="InterPro" id="IPR040968">
    <property type="entry name" value="EZH2_MCSS_fung"/>
</dbReference>
<evidence type="ECO:0000256" key="2">
    <source>
        <dbReference type="ARBA" id="ARBA00022679"/>
    </source>
</evidence>
<dbReference type="InterPro" id="IPR041355">
    <property type="entry name" value="Pre-SET_CXC"/>
</dbReference>
<keyword evidence="4" id="KW-0805">Transcription regulation</keyword>
<organism evidence="10 11">
    <name type="scientific">Gibberella zeae</name>
    <name type="common">Wheat head blight fungus</name>
    <name type="synonym">Fusarium graminearum</name>
    <dbReference type="NCBI Taxonomy" id="5518"/>
    <lineage>
        <taxon>Eukaryota</taxon>
        <taxon>Fungi</taxon>
        <taxon>Dikarya</taxon>
        <taxon>Ascomycota</taxon>
        <taxon>Pezizomycotina</taxon>
        <taxon>Sordariomycetes</taxon>
        <taxon>Hypocreomycetidae</taxon>
        <taxon>Hypocreales</taxon>
        <taxon>Nectriaceae</taxon>
        <taxon>Fusarium</taxon>
    </lineage>
</organism>
<dbReference type="InterPro" id="IPR040595">
    <property type="entry name" value="EZH2_N"/>
</dbReference>
<keyword evidence="7" id="KW-0175">Coiled coil</keyword>
<feature type="compositionally biased region" description="Polar residues" evidence="8">
    <location>
        <begin position="134"/>
        <end position="149"/>
    </location>
</feature>
<dbReference type="PANTHER" id="PTHR45747">
    <property type="entry name" value="HISTONE-LYSINE N-METHYLTRANSFERASE E(Z)"/>
    <property type="match status" value="1"/>
</dbReference>
<keyword evidence="1" id="KW-0489">Methyltransferase</keyword>
<feature type="coiled-coil region" evidence="7">
    <location>
        <begin position="1310"/>
        <end position="1376"/>
    </location>
</feature>
<evidence type="ECO:0000256" key="4">
    <source>
        <dbReference type="ARBA" id="ARBA00023015"/>
    </source>
</evidence>
<protein>
    <submittedName>
        <fullName evidence="10">Uncharacterized protein</fullName>
    </submittedName>
</protein>
<dbReference type="InterPro" id="IPR041672">
    <property type="entry name" value="Bap31/Bap29_C"/>
</dbReference>
<keyword evidence="5" id="KW-0804">Transcription</keyword>
<feature type="compositionally biased region" description="Low complexity" evidence="8">
    <location>
        <begin position="1032"/>
        <end position="1047"/>
    </location>
</feature>
<feature type="compositionally biased region" description="Acidic residues" evidence="8">
    <location>
        <begin position="1118"/>
        <end position="1137"/>
    </location>
</feature>
<sequence>MASQSVISINAKNITHIDLTVDDDSDRSGNLQRSSPPPPVRPTDTTTTQARFAPNFAIERHPSSTHAPVSPPKINRASASITAIQDKQPSTELPRPSPPVLKVEQKVTQVIAALDDAHSMARLSKVAASNVVSRQVTPTLEQDMDTSAQEPKPTSPKYQTPRKPEWDVASLAKKLVEYRQDIKNGHSRMTSYIIESTHPTERRSLTGANLFAGLTSKSMPAKKGETMKIKSKEHTKPKNNKREDHHSVVRIQTDEERVPRYRFHHVEIKKNILTPNTMLTFVPHLRDLETSEEYKYNLWLQELEDIDRKSGFKPMSREEKVRITVRSEFASTVLLYLESWLDKLSLPGCDKSTLIRYMASREPDNAITPRQKSDILNSHRPAGSTTPPGANRAADIFTEAFHRVFHQGQPLNKQIELRDVLLLDESVDSIMETKPTAKDVSSSQKQNEHEAIEYWLGTYSILGCLICFSHSCEHGEYDAQNCKRTLSMLPRLSETLKRRRRIPYEDKDMMNGHSRLCKRNCYQSSPRPEACSVQRPWNEEEQYVLRSAVATTDHSKVKKDPFCLVAQLLDRDCSGVFNEYERMNVSLPPLEPASKLQIRTVNWYDRFKKALIGDWENHTKTHEHQKRELSEHCSHEGPCTLESCICVQQSVLCEKFCGCTVESCAYKFTGCACHSQGRTCLSKQKDRPCICVQLNRECDPDVCGTCGVLDRADPENADDEVLHSTGCQNCPLQRGQAKGLALGQSQLEGVGYGLFTVEPIAQDDFIIEYVGELITHDEGVRREARRGDVFDEESNISYVFTLLENEGIWVDAATYGNLSRYINHASESDKRGCNITPRILYVNGEYRIKFTAMRDIAAGEELFFNYGENFPNLTKKLLDHKTGGKSGEGKKRTRRPNGEGVARKAPKTDKKKPGKGKKAQEALYEEDLTATLGFTPKPLRKRKKGALDDDSEEEEYHPTGTDASLLETPSDGESDYGTGKSSAPRFRKRPRQAVKAGVSDQSGKPRAVVKTRGKRGGARPGSGRPRKYPRNATSATSATSAPKTATTRLSVSVSVSEGTDGTEQKEEQTQKQIVVPDTIVRPIVPLRPQSEEINDSMEDVTLTKEPVDEYKGLRSQLEEDNEDDDNDDDDDDDDDQDVVVRSRIDRVARNRRLPAKLRDDGDWMSATVYPSSATTVTMTLYYTLVFMLLVFEMGMFVLLIFPMPFGVRRKIFTFISENPVVAKIQYWMKITFIFILILFVDSVNRVYRVQLELAAASEQAKHGGGAAVMGHERLEVQARKFYSQRNMYLCGFTLFLSLILNRTYVMIIEVMRLEDKVRSYEGTKDNTKEAEKLAAAGKPGELARLRKELELKEQDLKTLKKQSEQLHKSYDELSDKYAATQQTGEGRKGI</sequence>
<dbReference type="PANTHER" id="PTHR45747:SF4">
    <property type="entry name" value="HISTONE-LYSINE N-METHYLTRANSFERASE E(Z)"/>
    <property type="match status" value="1"/>
</dbReference>
<feature type="compositionally biased region" description="Basic and acidic residues" evidence="8">
    <location>
        <begin position="877"/>
        <end position="890"/>
    </location>
</feature>
<feature type="region of interest" description="Disordered" evidence="8">
    <location>
        <begin position="939"/>
        <end position="1138"/>
    </location>
</feature>
<feature type="compositionally biased region" description="Basic and acidic residues" evidence="8">
    <location>
        <begin position="1101"/>
        <end position="1112"/>
    </location>
</feature>
<feature type="region of interest" description="Disordered" evidence="8">
    <location>
        <begin position="877"/>
        <end position="924"/>
    </location>
</feature>
<dbReference type="GO" id="GO:0032259">
    <property type="term" value="P:methylation"/>
    <property type="evidence" value="ECO:0007669"/>
    <property type="project" value="UniProtKB-KW"/>
</dbReference>
<gene>
    <name evidence="10" type="ORF">MDCFG202_LOCUS328655</name>
</gene>
<dbReference type="GO" id="GO:0140951">
    <property type="term" value="F:histone H3K27 trimethyltransferase activity"/>
    <property type="evidence" value="ECO:0007669"/>
    <property type="project" value="UniProtKB-EC"/>
</dbReference>
<dbReference type="Gene3D" id="2.170.270.10">
    <property type="entry name" value="SET domain"/>
    <property type="match status" value="1"/>
</dbReference>
<evidence type="ECO:0000313" key="11">
    <source>
        <dbReference type="Proteomes" id="UP000746612"/>
    </source>
</evidence>
<dbReference type="SMART" id="SM00317">
    <property type="entry name" value="SET"/>
    <property type="match status" value="1"/>
</dbReference>
<evidence type="ECO:0000256" key="5">
    <source>
        <dbReference type="ARBA" id="ARBA00023163"/>
    </source>
</evidence>
<dbReference type="PROSITE" id="PS51633">
    <property type="entry name" value="CXC"/>
    <property type="match status" value="1"/>
</dbReference>
<dbReference type="Pfam" id="PF18600">
    <property type="entry name" value="Ezh2_MCSS_fung"/>
    <property type="match status" value="1"/>
</dbReference>
<feature type="region of interest" description="Disordered" evidence="8">
    <location>
        <begin position="220"/>
        <end position="246"/>
    </location>
</feature>
<comment type="catalytic activity">
    <reaction evidence="6">
        <text>L-lysyl(27)-[histone H3] + 3 S-adenosyl-L-methionine = N(6),N(6),N(6)-trimethyl-L-lysyl(27)-[histone H3] + 3 S-adenosyl-L-homocysteine + 3 H(+)</text>
        <dbReference type="Rhea" id="RHEA:60292"/>
        <dbReference type="Rhea" id="RHEA-COMP:15535"/>
        <dbReference type="Rhea" id="RHEA-COMP:15548"/>
        <dbReference type="ChEBI" id="CHEBI:15378"/>
        <dbReference type="ChEBI" id="CHEBI:29969"/>
        <dbReference type="ChEBI" id="CHEBI:57856"/>
        <dbReference type="ChEBI" id="CHEBI:59789"/>
        <dbReference type="ChEBI" id="CHEBI:61961"/>
        <dbReference type="EC" id="2.1.1.356"/>
    </reaction>
</comment>
<keyword evidence="9" id="KW-1133">Transmembrane helix</keyword>
<dbReference type="InterPro" id="IPR001214">
    <property type="entry name" value="SET_dom"/>
</dbReference>
<dbReference type="InterPro" id="IPR046341">
    <property type="entry name" value="SET_dom_sf"/>
</dbReference>
<dbReference type="GO" id="GO:0003682">
    <property type="term" value="F:chromatin binding"/>
    <property type="evidence" value="ECO:0007669"/>
    <property type="project" value="TreeGrafter"/>
</dbReference>
<dbReference type="PROSITE" id="PS50280">
    <property type="entry name" value="SET"/>
    <property type="match status" value="1"/>
</dbReference>
<dbReference type="EMBL" id="CAJPIJ010000147">
    <property type="protein sequence ID" value="CAG1990356.1"/>
    <property type="molecule type" value="Genomic_DNA"/>
</dbReference>
<dbReference type="Pfam" id="PF00856">
    <property type="entry name" value="SET"/>
    <property type="match status" value="1"/>
</dbReference>
<feature type="transmembrane region" description="Helical" evidence="9">
    <location>
        <begin position="1286"/>
        <end position="1308"/>
    </location>
</feature>
<evidence type="ECO:0000313" key="10">
    <source>
        <dbReference type="EMBL" id="CAG1990356.1"/>
    </source>
</evidence>
<feature type="compositionally biased region" description="Basic residues" evidence="8">
    <location>
        <begin position="1007"/>
        <end position="1017"/>
    </location>
</feature>
<evidence type="ECO:0000256" key="8">
    <source>
        <dbReference type="SAM" id="MobiDB-lite"/>
    </source>
</evidence>
<dbReference type="Proteomes" id="UP000746612">
    <property type="component" value="Unassembled WGS sequence"/>
</dbReference>
<dbReference type="InterPro" id="IPR040463">
    <property type="entry name" value="BAP29/BAP31_N"/>
</dbReference>
<dbReference type="Pfam" id="PF18601">
    <property type="entry name" value="EZH2_N"/>
    <property type="match status" value="1"/>
</dbReference>
<feature type="transmembrane region" description="Helical" evidence="9">
    <location>
        <begin position="1180"/>
        <end position="1205"/>
    </location>
</feature>
<name>A0A8H3JLK2_GIBZA</name>
<feature type="compositionally biased region" description="Basic and acidic residues" evidence="8">
    <location>
        <begin position="222"/>
        <end position="246"/>
    </location>
</feature>
<evidence type="ECO:0000256" key="7">
    <source>
        <dbReference type="SAM" id="Coils"/>
    </source>
</evidence>
<keyword evidence="3" id="KW-0949">S-adenosyl-L-methionine</keyword>
<dbReference type="GO" id="GO:0005634">
    <property type="term" value="C:nucleus"/>
    <property type="evidence" value="ECO:0007669"/>
    <property type="project" value="TreeGrafter"/>
</dbReference>
<keyword evidence="2" id="KW-0808">Transferase</keyword>
<feature type="region of interest" description="Disordered" evidence="8">
    <location>
        <begin position="134"/>
        <end position="165"/>
    </location>
</feature>
<reference evidence="10" key="1">
    <citation type="submission" date="2021-03" db="EMBL/GenBank/DDBJ databases">
        <authorList>
            <person name="Alouane T."/>
            <person name="Langin T."/>
            <person name="Bonhomme L."/>
        </authorList>
    </citation>
    <scope>NUCLEOTIDE SEQUENCE</scope>
    <source>
        <strain evidence="10">MDC_Fg202</strain>
    </source>
</reference>
<feature type="region of interest" description="Disordered" evidence="8">
    <location>
        <begin position="20"/>
        <end position="51"/>
    </location>
</feature>
<dbReference type="SUPFAM" id="SSF82199">
    <property type="entry name" value="SET domain"/>
    <property type="match status" value="1"/>
</dbReference>
<dbReference type="InterPro" id="IPR048360">
    <property type="entry name" value="Ezh2_CXC_fung"/>
</dbReference>
<dbReference type="InterPro" id="IPR045318">
    <property type="entry name" value="EZH1/2-like"/>
</dbReference>
<dbReference type="InterPro" id="IPR026489">
    <property type="entry name" value="CXC_dom"/>
</dbReference>
<dbReference type="Pfam" id="PF05529">
    <property type="entry name" value="Bap31"/>
    <property type="match status" value="1"/>
</dbReference>
<dbReference type="Pfam" id="PF18264">
    <property type="entry name" value="preSET_CXC"/>
    <property type="match status" value="1"/>
</dbReference>
<keyword evidence="9" id="KW-0472">Membrane</keyword>
<accession>A0A8H3JLK2</accession>
<evidence type="ECO:0000256" key="6">
    <source>
        <dbReference type="ARBA" id="ARBA00048568"/>
    </source>
</evidence>
<keyword evidence="9" id="KW-0812">Transmembrane</keyword>
<proteinExistence type="predicted"/>
<evidence type="ECO:0000256" key="1">
    <source>
        <dbReference type="ARBA" id="ARBA00022603"/>
    </source>
</evidence>
<dbReference type="GO" id="GO:0031507">
    <property type="term" value="P:heterochromatin formation"/>
    <property type="evidence" value="ECO:0007669"/>
    <property type="project" value="TreeGrafter"/>
</dbReference>
<evidence type="ECO:0000256" key="9">
    <source>
        <dbReference type="SAM" id="Phobius"/>
    </source>
</evidence>
<dbReference type="Pfam" id="PF18035">
    <property type="entry name" value="Bap31_Bap29_C"/>
    <property type="match status" value="1"/>
</dbReference>